<evidence type="ECO:0000313" key="1">
    <source>
        <dbReference type="EMBL" id="KAK8485873.1"/>
    </source>
</evidence>
<dbReference type="InterPro" id="IPR011009">
    <property type="entry name" value="Kinase-like_dom_sf"/>
</dbReference>
<accession>A0ABR1ZZR7</accession>
<dbReference type="PROSITE" id="PS00108">
    <property type="entry name" value="PROTEIN_KINASE_ST"/>
    <property type="match status" value="1"/>
</dbReference>
<reference evidence="1 2" key="1">
    <citation type="journal article" date="2024" name="G3 (Bethesda)">
        <title>Genome assembly of Hibiscus sabdariffa L. provides insights into metabolisms of medicinal natural products.</title>
        <authorList>
            <person name="Kim T."/>
        </authorList>
    </citation>
    <scope>NUCLEOTIDE SEQUENCE [LARGE SCALE GENOMIC DNA]</scope>
    <source>
        <strain evidence="1">TK-2024</strain>
        <tissue evidence="1">Old leaves</tissue>
    </source>
</reference>
<sequence length="364" mass="41504">MNVRVVKIKVLGEGCFGVVHLVKTIAPVYNKVHAMKSADEDHSSSLRKEEKILQQFVDSPNVVRCHGGFTSVERERGVVYNMFMEYASEGSLLNLMRKNGGRIPERDVNCYTRMILEGLFDIHMKGFVHCDLKPGNILVFPPRDGTGLASLKIADFGLAKQVGVSKVRYGFQGSVPYMSPESIMGDVTGALDVWSLGCVVVEMITGRLPWDTCDPNDLMFKLFSGESPNIPEDMSILGKDFLQKCFVTDPNQRWSASMLLRHPYLLPEPVLPLQHILEKKKYSTLDLRKVSSHPTEFYSRQEIFRGIKVEKDGRNSLSQKRKEKKRRTCAYAANNFRATEYLCNGFQSLLVEIVCLFYWFFYWI</sequence>
<dbReference type="CDD" id="cd06606">
    <property type="entry name" value="STKc_MAPKKK"/>
    <property type="match status" value="1"/>
</dbReference>
<dbReference type="Pfam" id="PF00069">
    <property type="entry name" value="Pkinase"/>
    <property type="match status" value="1"/>
</dbReference>
<dbReference type="PANTHER" id="PTHR48011:SF51">
    <property type="entry name" value="PROTEIN KINASE SUPERFAMILY PROTEIN"/>
    <property type="match status" value="1"/>
</dbReference>
<dbReference type="InterPro" id="IPR052751">
    <property type="entry name" value="Plant_MAPKKK"/>
</dbReference>
<dbReference type="PANTHER" id="PTHR48011">
    <property type="entry name" value="CCR4-NOT TRANSCRIPTIONAL COMPLEX SUBUNIT CAF120-RELATED"/>
    <property type="match status" value="1"/>
</dbReference>
<gene>
    <name evidence="1" type="ORF">V6N11_066240</name>
</gene>
<organism evidence="1 2">
    <name type="scientific">Hibiscus sabdariffa</name>
    <name type="common">roselle</name>
    <dbReference type="NCBI Taxonomy" id="183260"/>
    <lineage>
        <taxon>Eukaryota</taxon>
        <taxon>Viridiplantae</taxon>
        <taxon>Streptophyta</taxon>
        <taxon>Embryophyta</taxon>
        <taxon>Tracheophyta</taxon>
        <taxon>Spermatophyta</taxon>
        <taxon>Magnoliopsida</taxon>
        <taxon>eudicotyledons</taxon>
        <taxon>Gunneridae</taxon>
        <taxon>Pentapetalae</taxon>
        <taxon>rosids</taxon>
        <taxon>malvids</taxon>
        <taxon>Malvales</taxon>
        <taxon>Malvaceae</taxon>
        <taxon>Malvoideae</taxon>
        <taxon>Hibiscus</taxon>
    </lineage>
</organism>
<dbReference type="EMBL" id="JBBPBN010000473">
    <property type="protein sequence ID" value="KAK8485873.1"/>
    <property type="molecule type" value="Genomic_DNA"/>
</dbReference>
<name>A0ABR1ZZR7_9ROSI</name>
<dbReference type="SMART" id="SM00220">
    <property type="entry name" value="S_TKc"/>
    <property type="match status" value="1"/>
</dbReference>
<dbReference type="InterPro" id="IPR008271">
    <property type="entry name" value="Ser/Thr_kinase_AS"/>
</dbReference>
<dbReference type="Proteomes" id="UP001396334">
    <property type="component" value="Unassembled WGS sequence"/>
</dbReference>
<keyword evidence="2" id="KW-1185">Reference proteome</keyword>
<evidence type="ECO:0000313" key="2">
    <source>
        <dbReference type="Proteomes" id="UP001396334"/>
    </source>
</evidence>
<dbReference type="InterPro" id="IPR000719">
    <property type="entry name" value="Prot_kinase_dom"/>
</dbReference>
<dbReference type="PROSITE" id="PS50011">
    <property type="entry name" value="PROTEIN_KINASE_DOM"/>
    <property type="match status" value="1"/>
</dbReference>
<proteinExistence type="predicted"/>
<dbReference type="SUPFAM" id="SSF56112">
    <property type="entry name" value="Protein kinase-like (PK-like)"/>
    <property type="match status" value="1"/>
</dbReference>
<protein>
    <submittedName>
        <fullName evidence="1">Uncharacterized protein</fullName>
    </submittedName>
</protein>
<dbReference type="Gene3D" id="1.10.510.10">
    <property type="entry name" value="Transferase(Phosphotransferase) domain 1"/>
    <property type="match status" value="1"/>
</dbReference>
<comment type="caution">
    <text evidence="1">The sequence shown here is derived from an EMBL/GenBank/DDBJ whole genome shotgun (WGS) entry which is preliminary data.</text>
</comment>